<comment type="similarity">
    <text evidence="2">Belongs to the glycosyltransferase 77 family.</text>
</comment>
<feature type="region of interest" description="Disordered" evidence="5">
    <location>
        <begin position="423"/>
        <end position="443"/>
    </location>
</feature>
<sequence length="443" mass="50669">MAAPNGHPSPAPLTPQGRWRRMLSITMLPMLLMLVYCTYGSNLFVQGMDTVRSQHHQQQQEAQLASPAHISSPPSSQAPQNGSQPAAEALSSPSPCPMPEEKEPVEDLSMAAVLEALYKPLLHPIDARNFTDEDGGIHFLSGTPRFTEKLGKKVLILDIDSRPLSDKGQIMDPELRWNTIRPLSAGMLSHYMYAQVHGYDYKFMRAPDYKDRWGTWVKVPLMKEALKTHDYIVFMDSDVMFHYPHLPLEWLLNYWHMTPETLVMMSIDPDEPQNYDDKGNRYLNTGFVVAQQSERTQEMFKHWAECPSETKYPGCGRWKKDWAHEQAAFGNYLRYDYDRPEDIKVLPCAEANGAPEAINRGGCKGVFVRHFWVDKGLLSKGLADTVMQYFMPRLHKMWMDPAAENIMDAKDHKLQGAELMKMKPGEKEAMEEEAKQNQKDEGY</sequence>
<organism evidence="8 9">
    <name type="scientific">Sporormia fimetaria CBS 119925</name>
    <dbReference type="NCBI Taxonomy" id="1340428"/>
    <lineage>
        <taxon>Eukaryota</taxon>
        <taxon>Fungi</taxon>
        <taxon>Dikarya</taxon>
        <taxon>Ascomycota</taxon>
        <taxon>Pezizomycotina</taxon>
        <taxon>Dothideomycetes</taxon>
        <taxon>Pleosporomycetidae</taxon>
        <taxon>Pleosporales</taxon>
        <taxon>Sporormiaceae</taxon>
        <taxon>Sporormia</taxon>
    </lineage>
</organism>
<dbReference type="GO" id="GO:0016757">
    <property type="term" value="F:glycosyltransferase activity"/>
    <property type="evidence" value="ECO:0007669"/>
    <property type="project" value="UniProtKB-KW"/>
</dbReference>
<feature type="domain" description="Nucleotide-diphospho-sugar transferase" evidence="7">
    <location>
        <begin position="215"/>
        <end position="347"/>
    </location>
</feature>
<evidence type="ECO:0000313" key="8">
    <source>
        <dbReference type="EMBL" id="KAF2744847.1"/>
    </source>
</evidence>
<keyword evidence="3" id="KW-0328">Glycosyltransferase</keyword>
<evidence type="ECO:0000256" key="1">
    <source>
        <dbReference type="ARBA" id="ARBA00005664"/>
    </source>
</evidence>
<dbReference type="OrthoDB" id="3763672at2759"/>
<evidence type="ECO:0000259" key="7">
    <source>
        <dbReference type="Pfam" id="PF03407"/>
    </source>
</evidence>
<dbReference type="FunFam" id="3.90.550.10:FF:000236">
    <property type="entry name" value="Uncharacterized protein"/>
    <property type="match status" value="1"/>
</dbReference>
<dbReference type="Proteomes" id="UP000799440">
    <property type="component" value="Unassembled WGS sequence"/>
</dbReference>
<gene>
    <name evidence="8" type="ORF">M011DRAFT_470150</name>
</gene>
<feature type="region of interest" description="Disordered" evidence="5">
    <location>
        <begin position="54"/>
        <end position="105"/>
    </location>
</feature>
<protein>
    <recommendedName>
        <fullName evidence="7">Nucleotide-diphospho-sugar transferase domain-containing protein</fullName>
    </recommendedName>
</protein>
<dbReference type="PANTHER" id="PTHR31306:SF3">
    <property type="entry name" value="NUCLEOTIDE-DIPHOSPHO-SUGAR TRANSFERASE DOMAIN-CONTAINING PROTEIN"/>
    <property type="match status" value="1"/>
</dbReference>
<dbReference type="Pfam" id="PF03407">
    <property type="entry name" value="Nucleotid_trans"/>
    <property type="match status" value="1"/>
</dbReference>
<dbReference type="InterPro" id="IPR008630">
    <property type="entry name" value="Glyco_trans_34"/>
</dbReference>
<evidence type="ECO:0000256" key="6">
    <source>
        <dbReference type="SAM" id="Phobius"/>
    </source>
</evidence>
<keyword evidence="6" id="KW-0812">Transmembrane</keyword>
<evidence type="ECO:0000256" key="3">
    <source>
        <dbReference type="ARBA" id="ARBA00022676"/>
    </source>
</evidence>
<evidence type="ECO:0000256" key="2">
    <source>
        <dbReference type="ARBA" id="ARBA00007033"/>
    </source>
</evidence>
<comment type="similarity">
    <text evidence="1">Belongs to the glycosyltransferase 34 family.</text>
</comment>
<dbReference type="InterPro" id="IPR005069">
    <property type="entry name" value="Nucl-diP-sugar_transferase"/>
</dbReference>
<proteinExistence type="inferred from homology"/>
<keyword evidence="6" id="KW-1133">Transmembrane helix</keyword>
<feature type="compositionally biased region" description="Low complexity" evidence="5">
    <location>
        <begin position="56"/>
        <end position="87"/>
    </location>
</feature>
<feature type="transmembrane region" description="Helical" evidence="6">
    <location>
        <begin position="22"/>
        <end position="45"/>
    </location>
</feature>
<dbReference type="PANTHER" id="PTHR31306">
    <property type="entry name" value="ALPHA-1,6-MANNOSYLTRANSFERASE MNN11-RELATED"/>
    <property type="match status" value="1"/>
</dbReference>
<evidence type="ECO:0000313" key="9">
    <source>
        <dbReference type="Proteomes" id="UP000799440"/>
    </source>
</evidence>
<dbReference type="GO" id="GO:0006487">
    <property type="term" value="P:protein N-linked glycosylation"/>
    <property type="evidence" value="ECO:0007669"/>
    <property type="project" value="TreeGrafter"/>
</dbReference>
<dbReference type="InterPro" id="IPR029044">
    <property type="entry name" value="Nucleotide-diphossugar_trans"/>
</dbReference>
<evidence type="ECO:0000256" key="5">
    <source>
        <dbReference type="SAM" id="MobiDB-lite"/>
    </source>
</evidence>
<keyword evidence="4" id="KW-0808">Transferase</keyword>
<dbReference type="AlphaFoldDB" id="A0A6A6V6K5"/>
<dbReference type="EMBL" id="MU006586">
    <property type="protein sequence ID" value="KAF2744847.1"/>
    <property type="molecule type" value="Genomic_DNA"/>
</dbReference>
<keyword evidence="6" id="KW-0472">Membrane</keyword>
<reference evidence="8" key="1">
    <citation type="journal article" date="2020" name="Stud. Mycol.">
        <title>101 Dothideomycetes genomes: a test case for predicting lifestyles and emergence of pathogens.</title>
        <authorList>
            <person name="Haridas S."/>
            <person name="Albert R."/>
            <person name="Binder M."/>
            <person name="Bloem J."/>
            <person name="Labutti K."/>
            <person name="Salamov A."/>
            <person name="Andreopoulos B."/>
            <person name="Baker S."/>
            <person name="Barry K."/>
            <person name="Bills G."/>
            <person name="Bluhm B."/>
            <person name="Cannon C."/>
            <person name="Castanera R."/>
            <person name="Culley D."/>
            <person name="Daum C."/>
            <person name="Ezra D."/>
            <person name="Gonzalez J."/>
            <person name="Henrissat B."/>
            <person name="Kuo A."/>
            <person name="Liang C."/>
            <person name="Lipzen A."/>
            <person name="Lutzoni F."/>
            <person name="Magnuson J."/>
            <person name="Mondo S."/>
            <person name="Nolan M."/>
            <person name="Ohm R."/>
            <person name="Pangilinan J."/>
            <person name="Park H.-J."/>
            <person name="Ramirez L."/>
            <person name="Alfaro M."/>
            <person name="Sun H."/>
            <person name="Tritt A."/>
            <person name="Yoshinaga Y."/>
            <person name="Zwiers L.-H."/>
            <person name="Turgeon B."/>
            <person name="Goodwin S."/>
            <person name="Spatafora J."/>
            <person name="Crous P."/>
            <person name="Grigoriev I."/>
        </authorList>
    </citation>
    <scope>NUCLEOTIDE SEQUENCE</scope>
    <source>
        <strain evidence="8">CBS 119925</strain>
    </source>
</reference>
<name>A0A6A6V6K5_9PLEO</name>
<dbReference type="GO" id="GO:0000139">
    <property type="term" value="C:Golgi membrane"/>
    <property type="evidence" value="ECO:0007669"/>
    <property type="project" value="TreeGrafter"/>
</dbReference>
<keyword evidence="9" id="KW-1185">Reference proteome</keyword>
<dbReference type="Gene3D" id="3.90.550.10">
    <property type="entry name" value="Spore Coat Polysaccharide Biosynthesis Protein SpsA, Chain A"/>
    <property type="match status" value="1"/>
</dbReference>
<accession>A0A6A6V6K5</accession>
<evidence type="ECO:0000256" key="4">
    <source>
        <dbReference type="ARBA" id="ARBA00022679"/>
    </source>
</evidence>